<accession>M3D038</accession>
<feature type="transmembrane region" description="Helical" evidence="5">
    <location>
        <begin position="87"/>
        <end position="107"/>
    </location>
</feature>
<protein>
    <recommendedName>
        <fullName evidence="8">MFS general substrate transporter</fullName>
    </recommendedName>
</protein>
<keyword evidence="7" id="KW-1185">Reference proteome</keyword>
<feature type="transmembrane region" description="Helical" evidence="5">
    <location>
        <begin position="165"/>
        <end position="183"/>
    </location>
</feature>
<dbReference type="Gene3D" id="1.20.1250.20">
    <property type="entry name" value="MFS general substrate transporter like domains"/>
    <property type="match status" value="1"/>
</dbReference>
<dbReference type="GO" id="GO:0016020">
    <property type="term" value="C:membrane"/>
    <property type="evidence" value="ECO:0007669"/>
    <property type="project" value="UniProtKB-SubCell"/>
</dbReference>
<feature type="transmembrane region" description="Helical" evidence="5">
    <location>
        <begin position="215"/>
        <end position="236"/>
    </location>
</feature>
<keyword evidence="3 5" id="KW-1133">Transmembrane helix</keyword>
<dbReference type="OMA" id="RESIDWI"/>
<gene>
    <name evidence="6" type="ORF">SEPMUDRAFT_151241</name>
</gene>
<dbReference type="PANTHER" id="PTHR42718:SF41">
    <property type="entry name" value="MFS TRANSPORTER OF UNKOWN SPECIFICITY (AFU_ORTHOLOGUE AFUA_5G09940)-RELATED"/>
    <property type="match status" value="1"/>
</dbReference>
<evidence type="ECO:0000256" key="5">
    <source>
        <dbReference type="SAM" id="Phobius"/>
    </source>
</evidence>
<keyword evidence="2 5" id="KW-0812">Transmembrane</keyword>
<feature type="transmembrane region" description="Helical" evidence="5">
    <location>
        <begin position="56"/>
        <end position="75"/>
    </location>
</feature>
<dbReference type="AlphaFoldDB" id="M3D038"/>
<dbReference type="eggNOG" id="KOG0254">
    <property type="taxonomic scope" value="Eukaryota"/>
</dbReference>
<dbReference type="GeneID" id="27903828"/>
<dbReference type="InterPro" id="IPR036259">
    <property type="entry name" value="MFS_trans_sf"/>
</dbReference>
<feature type="non-terminal residue" evidence="6">
    <location>
        <position position="267"/>
    </location>
</feature>
<dbReference type="OrthoDB" id="3640120at2759"/>
<dbReference type="Proteomes" id="UP000016931">
    <property type="component" value="Unassembled WGS sequence"/>
</dbReference>
<feature type="transmembrane region" description="Helical" evidence="5">
    <location>
        <begin position="190"/>
        <end position="209"/>
    </location>
</feature>
<proteinExistence type="predicted"/>
<dbReference type="RefSeq" id="XP_016758370.1">
    <property type="nucleotide sequence ID" value="XM_016906691.1"/>
</dbReference>
<feature type="transmembrane region" description="Helical" evidence="5">
    <location>
        <begin position="24"/>
        <end position="44"/>
    </location>
</feature>
<evidence type="ECO:0000313" key="6">
    <source>
        <dbReference type="EMBL" id="EMF10249.1"/>
    </source>
</evidence>
<sequence>MTPIGAGSACLISGLLVQLTEWKWSFVVPACYGSVIFSLVWFVVPRDRASDHRESIDWIGGYLGVAGLVVFNFVWNQAPVVGWSTPYIYILLMAAIGHLISFGFWEAKIAKKPLLPAGVWKTRHFPRTLWIASCSFMAVGIFLWYFSLFALQIRQQTFIANGANFQPMTVLAAAVVVAAMPWTLRIPAKYVFAGANVALVIGIALLATAPRDLTYWALLFPAMCFASISVAFALPAGQMLVRDSSKEEGEEEEQSIAGGLIRTMVGY</sequence>
<dbReference type="PANTHER" id="PTHR42718">
    <property type="entry name" value="MAJOR FACILITATOR SUPERFAMILY MULTIDRUG TRANSPORTER MFSC"/>
    <property type="match status" value="1"/>
</dbReference>
<dbReference type="EMBL" id="KB456268">
    <property type="protein sequence ID" value="EMF10249.1"/>
    <property type="molecule type" value="Genomic_DNA"/>
</dbReference>
<dbReference type="HOGENOM" id="CLU_000960_27_4_1"/>
<organism evidence="6 7">
    <name type="scientific">Sphaerulina musiva (strain SO2202)</name>
    <name type="common">Poplar stem canker fungus</name>
    <name type="synonym">Septoria musiva</name>
    <dbReference type="NCBI Taxonomy" id="692275"/>
    <lineage>
        <taxon>Eukaryota</taxon>
        <taxon>Fungi</taxon>
        <taxon>Dikarya</taxon>
        <taxon>Ascomycota</taxon>
        <taxon>Pezizomycotina</taxon>
        <taxon>Dothideomycetes</taxon>
        <taxon>Dothideomycetidae</taxon>
        <taxon>Mycosphaerellales</taxon>
        <taxon>Mycosphaerellaceae</taxon>
        <taxon>Sphaerulina</taxon>
    </lineage>
</organism>
<evidence type="ECO:0000313" key="7">
    <source>
        <dbReference type="Proteomes" id="UP000016931"/>
    </source>
</evidence>
<evidence type="ECO:0000256" key="2">
    <source>
        <dbReference type="ARBA" id="ARBA00022692"/>
    </source>
</evidence>
<reference evidence="6 7" key="1">
    <citation type="journal article" date="2012" name="PLoS Pathog.">
        <title>Diverse lifestyles and strategies of plant pathogenesis encoded in the genomes of eighteen Dothideomycetes fungi.</title>
        <authorList>
            <person name="Ohm R.A."/>
            <person name="Feau N."/>
            <person name="Henrissat B."/>
            <person name="Schoch C.L."/>
            <person name="Horwitz B.A."/>
            <person name="Barry K.W."/>
            <person name="Condon B.J."/>
            <person name="Copeland A.C."/>
            <person name="Dhillon B."/>
            <person name="Glaser F."/>
            <person name="Hesse C.N."/>
            <person name="Kosti I."/>
            <person name="LaButti K."/>
            <person name="Lindquist E.A."/>
            <person name="Lucas S."/>
            <person name="Salamov A.A."/>
            <person name="Bradshaw R.E."/>
            <person name="Ciuffetti L."/>
            <person name="Hamelin R.C."/>
            <person name="Kema G.H.J."/>
            <person name="Lawrence C."/>
            <person name="Scott J.A."/>
            <person name="Spatafora J.W."/>
            <person name="Turgeon B.G."/>
            <person name="de Wit P.J.G.M."/>
            <person name="Zhong S."/>
            <person name="Goodwin S.B."/>
            <person name="Grigoriev I.V."/>
        </authorList>
    </citation>
    <scope>NUCLEOTIDE SEQUENCE [LARGE SCALE GENOMIC DNA]</scope>
    <source>
        <strain evidence="6 7">SO2202</strain>
    </source>
</reference>
<comment type="subcellular location">
    <subcellularLocation>
        <location evidence="1">Membrane</location>
        <topology evidence="1">Multi-pass membrane protein</topology>
    </subcellularLocation>
</comment>
<evidence type="ECO:0000256" key="1">
    <source>
        <dbReference type="ARBA" id="ARBA00004141"/>
    </source>
</evidence>
<dbReference type="SUPFAM" id="SSF103473">
    <property type="entry name" value="MFS general substrate transporter"/>
    <property type="match status" value="1"/>
</dbReference>
<evidence type="ECO:0000256" key="4">
    <source>
        <dbReference type="ARBA" id="ARBA00023136"/>
    </source>
</evidence>
<keyword evidence="4 5" id="KW-0472">Membrane</keyword>
<evidence type="ECO:0000256" key="3">
    <source>
        <dbReference type="ARBA" id="ARBA00022989"/>
    </source>
</evidence>
<evidence type="ECO:0008006" key="8">
    <source>
        <dbReference type="Google" id="ProtNLM"/>
    </source>
</evidence>
<feature type="transmembrane region" description="Helical" evidence="5">
    <location>
        <begin position="128"/>
        <end position="153"/>
    </location>
</feature>
<name>M3D038_SPHMS</name>